<gene>
    <name evidence="1" type="ORF">RJT34_22217</name>
</gene>
<name>A0AAN9IV17_CLITE</name>
<comment type="caution">
    <text evidence="1">The sequence shown here is derived from an EMBL/GenBank/DDBJ whole genome shotgun (WGS) entry which is preliminary data.</text>
</comment>
<keyword evidence="2" id="KW-1185">Reference proteome</keyword>
<evidence type="ECO:0000313" key="2">
    <source>
        <dbReference type="Proteomes" id="UP001359559"/>
    </source>
</evidence>
<dbReference type="Proteomes" id="UP001359559">
    <property type="component" value="Unassembled WGS sequence"/>
</dbReference>
<dbReference type="AlphaFoldDB" id="A0AAN9IV17"/>
<dbReference type="EMBL" id="JAYKXN010000005">
    <property type="protein sequence ID" value="KAK7286887.1"/>
    <property type="molecule type" value="Genomic_DNA"/>
</dbReference>
<organism evidence="1 2">
    <name type="scientific">Clitoria ternatea</name>
    <name type="common">Butterfly pea</name>
    <dbReference type="NCBI Taxonomy" id="43366"/>
    <lineage>
        <taxon>Eukaryota</taxon>
        <taxon>Viridiplantae</taxon>
        <taxon>Streptophyta</taxon>
        <taxon>Embryophyta</taxon>
        <taxon>Tracheophyta</taxon>
        <taxon>Spermatophyta</taxon>
        <taxon>Magnoliopsida</taxon>
        <taxon>eudicotyledons</taxon>
        <taxon>Gunneridae</taxon>
        <taxon>Pentapetalae</taxon>
        <taxon>rosids</taxon>
        <taxon>fabids</taxon>
        <taxon>Fabales</taxon>
        <taxon>Fabaceae</taxon>
        <taxon>Papilionoideae</taxon>
        <taxon>50 kb inversion clade</taxon>
        <taxon>NPAAA clade</taxon>
        <taxon>indigoferoid/millettioid clade</taxon>
        <taxon>Phaseoleae</taxon>
        <taxon>Clitoria</taxon>
    </lineage>
</organism>
<sequence>MAEEDNSKASLPKGKVHESQPVSLYYLHPGENLGAMMNYDDASLATKISKYYEAMGAVQNLYDLKLDLQFPTSCPFFDVDPTQPKDRIEEFKMIENA</sequence>
<protein>
    <submittedName>
        <fullName evidence="1">Uncharacterized protein</fullName>
    </submittedName>
</protein>
<evidence type="ECO:0000313" key="1">
    <source>
        <dbReference type="EMBL" id="KAK7286887.1"/>
    </source>
</evidence>
<accession>A0AAN9IV17</accession>
<proteinExistence type="predicted"/>
<reference evidence="1 2" key="1">
    <citation type="submission" date="2024-01" db="EMBL/GenBank/DDBJ databases">
        <title>The genomes of 5 underutilized Papilionoideae crops provide insights into root nodulation and disease resistance.</title>
        <authorList>
            <person name="Yuan L."/>
        </authorList>
    </citation>
    <scope>NUCLEOTIDE SEQUENCE [LARGE SCALE GENOMIC DNA]</scope>
    <source>
        <strain evidence="1">LY-2023</strain>
        <tissue evidence="1">Leaf</tissue>
    </source>
</reference>